<name>A0ACB9BKP4_CICIN</name>
<reference evidence="1 2" key="2">
    <citation type="journal article" date="2022" name="Mol. Ecol. Resour.">
        <title>The genomes of chicory, endive, great burdock and yacon provide insights into Asteraceae paleo-polyploidization history and plant inulin production.</title>
        <authorList>
            <person name="Fan W."/>
            <person name="Wang S."/>
            <person name="Wang H."/>
            <person name="Wang A."/>
            <person name="Jiang F."/>
            <person name="Liu H."/>
            <person name="Zhao H."/>
            <person name="Xu D."/>
            <person name="Zhang Y."/>
        </authorList>
    </citation>
    <scope>NUCLEOTIDE SEQUENCE [LARGE SCALE GENOMIC DNA]</scope>
    <source>
        <strain evidence="2">cv. Punajuju</strain>
        <tissue evidence="1">Leaves</tissue>
    </source>
</reference>
<keyword evidence="2" id="KW-1185">Reference proteome</keyword>
<gene>
    <name evidence="1" type="ORF">L2E82_33626</name>
</gene>
<reference evidence="2" key="1">
    <citation type="journal article" date="2022" name="Mol. Ecol. Resour.">
        <title>The genomes of chicory, endive, great burdock and yacon provide insights into Asteraceae palaeo-polyploidization history and plant inulin production.</title>
        <authorList>
            <person name="Fan W."/>
            <person name="Wang S."/>
            <person name="Wang H."/>
            <person name="Wang A."/>
            <person name="Jiang F."/>
            <person name="Liu H."/>
            <person name="Zhao H."/>
            <person name="Xu D."/>
            <person name="Zhang Y."/>
        </authorList>
    </citation>
    <scope>NUCLEOTIDE SEQUENCE [LARGE SCALE GENOMIC DNA]</scope>
    <source>
        <strain evidence="2">cv. Punajuju</strain>
    </source>
</reference>
<dbReference type="EMBL" id="CM042014">
    <property type="protein sequence ID" value="KAI3722586.1"/>
    <property type="molecule type" value="Genomic_DNA"/>
</dbReference>
<sequence length="226" mass="25873">MADFEKSPKKSKSSPRGVHSSFKVSEFSSTILSTLMKFCKPTGLSSILNNTKITEDDRMRLFIENFEDCMQDSDYLLHQIRLLIIPVVQHRHIYMVAVDIKDADFVIIDNSNFVQEISARYGQLPALLKRYLVDYLCSVSHPIADALSVIVKAFDTGFKRESKAQQLQLDRLRVKYLYTILTNENNLRKAAIENEVLEYMKIPAGDRKQIKENAAANIHERLAPFG</sequence>
<protein>
    <submittedName>
        <fullName evidence="1">Uncharacterized protein</fullName>
    </submittedName>
</protein>
<proteinExistence type="predicted"/>
<comment type="caution">
    <text evidence="1">The sequence shown here is derived from an EMBL/GenBank/DDBJ whole genome shotgun (WGS) entry which is preliminary data.</text>
</comment>
<accession>A0ACB9BKP4</accession>
<organism evidence="1 2">
    <name type="scientific">Cichorium intybus</name>
    <name type="common">Chicory</name>
    <dbReference type="NCBI Taxonomy" id="13427"/>
    <lineage>
        <taxon>Eukaryota</taxon>
        <taxon>Viridiplantae</taxon>
        <taxon>Streptophyta</taxon>
        <taxon>Embryophyta</taxon>
        <taxon>Tracheophyta</taxon>
        <taxon>Spermatophyta</taxon>
        <taxon>Magnoliopsida</taxon>
        <taxon>eudicotyledons</taxon>
        <taxon>Gunneridae</taxon>
        <taxon>Pentapetalae</taxon>
        <taxon>asterids</taxon>
        <taxon>campanulids</taxon>
        <taxon>Asterales</taxon>
        <taxon>Asteraceae</taxon>
        <taxon>Cichorioideae</taxon>
        <taxon>Cichorieae</taxon>
        <taxon>Cichoriinae</taxon>
        <taxon>Cichorium</taxon>
    </lineage>
</organism>
<dbReference type="Proteomes" id="UP001055811">
    <property type="component" value="Linkage Group LG06"/>
</dbReference>
<evidence type="ECO:0000313" key="1">
    <source>
        <dbReference type="EMBL" id="KAI3722586.1"/>
    </source>
</evidence>
<evidence type="ECO:0000313" key="2">
    <source>
        <dbReference type="Proteomes" id="UP001055811"/>
    </source>
</evidence>